<evidence type="ECO:0000256" key="1">
    <source>
        <dbReference type="ARBA" id="ARBA00001946"/>
    </source>
</evidence>
<comment type="cofactor">
    <cofactor evidence="1">
        <name>Mg(2+)</name>
        <dbReference type="ChEBI" id="CHEBI:18420"/>
    </cofactor>
</comment>
<dbReference type="InterPro" id="IPR000086">
    <property type="entry name" value="NUDIX_hydrolase_dom"/>
</dbReference>
<evidence type="ECO:0000256" key="2">
    <source>
        <dbReference type="ARBA" id="ARBA00022801"/>
    </source>
</evidence>
<dbReference type="CDD" id="cd04688">
    <property type="entry name" value="NUDIX_Hydrolase"/>
    <property type="match status" value="1"/>
</dbReference>
<evidence type="ECO:0000313" key="5">
    <source>
        <dbReference type="Proteomes" id="UP000289952"/>
    </source>
</evidence>
<dbReference type="RefSeq" id="WP_129620852.1">
    <property type="nucleotide sequence ID" value="NZ_LR214972.1"/>
</dbReference>
<dbReference type="OrthoDB" id="9810648at2"/>
<feature type="domain" description="Nudix hydrolase" evidence="3">
    <location>
        <begin position="13"/>
        <end position="148"/>
    </location>
</feature>
<dbReference type="SUPFAM" id="SSF55811">
    <property type="entry name" value="Nudix"/>
    <property type="match status" value="1"/>
</dbReference>
<keyword evidence="2" id="KW-0378">Hydrolase</keyword>
<protein>
    <submittedName>
        <fullName evidence="4">Mutator mutT protein</fullName>
    </submittedName>
</protein>
<dbReference type="GO" id="GO:0016787">
    <property type="term" value="F:hydrolase activity"/>
    <property type="evidence" value="ECO:0007669"/>
    <property type="project" value="UniProtKB-KW"/>
</dbReference>
<dbReference type="PANTHER" id="PTHR43046">
    <property type="entry name" value="GDP-MANNOSE MANNOSYL HYDROLASE"/>
    <property type="match status" value="1"/>
</dbReference>
<dbReference type="Gene3D" id="3.90.79.10">
    <property type="entry name" value="Nucleoside Triphosphate Pyrophosphohydrolase"/>
    <property type="match status" value="1"/>
</dbReference>
<dbReference type="AlphaFoldDB" id="A0A449ACB8"/>
<name>A0A449ACB8_9BACT</name>
<dbReference type="InterPro" id="IPR015797">
    <property type="entry name" value="NUDIX_hydrolase-like_dom_sf"/>
</dbReference>
<evidence type="ECO:0000313" key="4">
    <source>
        <dbReference type="EMBL" id="VEU62491.1"/>
    </source>
</evidence>
<keyword evidence="5" id="KW-1185">Reference proteome</keyword>
<sequence>MSKDVFFQSSDYLFKLRAGYLIIKDNKILLARDYIGSYFYLPGGKIEFGETSCHSVKRELQEELNLKAKETELLFHEENFYYSQIFNSKVHEICFYYKVEVDLLEFMLQDEFELKENNLKTLYFKWINISDLAKIDFFPKSILNYFDL</sequence>
<gene>
    <name evidence="4" type="ORF">NCTC10118_00032</name>
</gene>
<reference evidence="4 5" key="1">
    <citation type="submission" date="2019-01" db="EMBL/GenBank/DDBJ databases">
        <authorList>
            <consortium name="Pathogen Informatics"/>
        </authorList>
    </citation>
    <scope>NUCLEOTIDE SEQUENCE [LARGE SCALE GENOMIC DNA]</scope>
    <source>
        <strain evidence="4 5">NCTC10118</strain>
    </source>
</reference>
<proteinExistence type="predicted"/>
<organism evidence="4 5">
    <name type="scientific">Mycoplasmopsis bovirhinis</name>
    <dbReference type="NCBI Taxonomy" id="29553"/>
    <lineage>
        <taxon>Bacteria</taxon>
        <taxon>Bacillati</taxon>
        <taxon>Mycoplasmatota</taxon>
        <taxon>Mycoplasmoidales</taxon>
        <taxon>Metamycoplasmataceae</taxon>
        <taxon>Mycoplasmopsis</taxon>
    </lineage>
</organism>
<accession>A0A449ACB8</accession>
<dbReference type="EMBL" id="LR214972">
    <property type="protein sequence ID" value="VEU62491.1"/>
    <property type="molecule type" value="Genomic_DNA"/>
</dbReference>
<evidence type="ECO:0000259" key="3">
    <source>
        <dbReference type="PROSITE" id="PS51462"/>
    </source>
</evidence>
<dbReference type="PANTHER" id="PTHR43046:SF14">
    <property type="entry name" value="MUTT_NUDIX FAMILY PROTEIN"/>
    <property type="match status" value="1"/>
</dbReference>
<dbReference type="Pfam" id="PF00293">
    <property type="entry name" value="NUDIX"/>
    <property type="match status" value="1"/>
</dbReference>
<dbReference type="PROSITE" id="PS51462">
    <property type="entry name" value="NUDIX"/>
    <property type="match status" value="1"/>
</dbReference>
<dbReference type="Proteomes" id="UP000289952">
    <property type="component" value="Chromosome"/>
</dbReference>